<dbReference type="AlphaFoldDB" id="A0A5B9DYP2"/>
<name>A0A5B9DYP2_9GAMM</name>
<protein>
    <submittedName>
        <fullName evidence="1">Uncharacterized protein</fullName>
    </submittedName>
</protein>
<reference evidence="1 2" key="1">
    <citation type="submission" date="2019-08" db="EMBL/GenBank/DDBJ databases">
        <title>Complete genome sequence of Rhodanobacter glycinis strain T01E-68 isolated from tomato root.</title>
        <authorList>
            <person name="Weon H.-Y."/>
            <person name="Lee S.A."/>
        </authorList>
    </citation>
    <scope>NUCLEOTIDE SEQUENCE [LARGE SCALE GENOMIC DNA]</scope>
    <source>
        <strain evidence="1 2">T01E-68</strain>
    </source>
</reference>
<dbReference type="RefSeq" id="WP_147625920.1">
    <property type="nucleotide sequence ID" value="NZ_CP042807.1"/>
</dbReference>
<gene>
    <name evidence="1" type="ORF">CS053_00415</name>
</gene>
<accession>A0A5B9DYP2</accession>
<dbReference type="EMBL" id="CP042807">
    <property type="protein sequence ID" value="QEE23127.1"/>
    <property type="molecule type" value="Genomic_DNA"/>
</dbReference>
<proteinExistence type="predicted"/>
<organism evidence="1 2">
    <name type="scientific">Rhodanobacter glycinis</name>
    <dbReference type="NCBI Taxonomy" id="582702"/>
    <lineage>
        <taxon>Bacteria</taxon>
        <taxon>Pseudomonadati</taxon>
        <taxon>Pseudomonadota</taxon>
        <taxon>Gammaproteobacteria</taxon>
        <taxon>Lysobacterales</taxon>
        <taxon>Rhodanobacteraceae</taxon>
        <taxon>Rhodanobacter</taxon>
    </lineage>
</organism>
<dbReference type="KEGG" id="rgl:CS053_00415"/>
<sequence>MKTSDRQCACWTDMITALVMISDAQPLLTGRSRPTPVIRNRPLAGRLIINAGVRRRAVRVSAWPNCWVGRRVKQYITRVGKLNATW</sequence>
<evidence type="ECO:0000313" key="2">
    <source>
        <dbReference type="Proteomes" id="UP000321807"/>
    </source>
</evidence>
<dbReference type="Proteomes" id="UP000321807">
    <property type="component" value="Chromosome"/>
</dbReference>
<evidence type="ECO:0000313" key="1">
    <source>
        <dbReference type="EMBL" id="QEE23127.1"/>
    </source>
</evidence>